<dbReference type="AlphaFoldDB" id="A0AB39VZ55"/>
<evidence type="ECO:0000259" key="1">
    <source>
        <dbReference type="PROSITE" id="PS50035"/>
    </source>
</evidence>
<dbReference type="GO" id="GO:0032049">
    <property type="term" value="P:cardiolipin biosynthetic process"/>
    <property type="evidence" value="ECO:0007669"/>
    <property type="project" value="UniProtKB-ARBA"/>
</dbReference>
<dbReference type="PROSITE" id="PS50035">
    <property type="entry name" value="PLD"/>
    <property type="match status" value="2"/>
</dbReference>
<dbReference type="GO" id="GO:0008808">
    <property type="term" value="F:cardiolipin synthase activity"/>
    <property type="evidence" value="ECO:0007669"/>
    <property type="project" value="TreeGrafter"/>
</dbReference>
<dbReference type="Pfam" id="PF13091">
    <property type="entry name" value="PLDc_2"/>
    <property type="match status" value="2"/>
</dbReference>
<dbReference type="PANTHER" id="PTHR21248:SF22">
    <property type="entry name" value="PHOSPHOLIPASE D"/>
    <property type="match status" value="1"/>
</dbReference>
<sequence>MLINNYIKNDIEKVKLVHSGTDYFSRLEYIIQEAKYEIHLQYYIFKNDSIGNKILQELKKAAVRRVRIYILLDGFGSFSFPKDVIEELTKTGINFRFFSPFLSSSSLYMGRRLHHKVVVADDQVVLIGGINIADKYVGSKENGAWLDYSVQINDVKIAKKLQLLCRDLFFKKKYFFKRKIESVFNSGEETAVSILQNDWLKSKNEIYNAYIGAFTHAEKEITIVGSYFLPGRRLNNAIKKAAKNKVKIRLILSGKSDVPLSRRATYHIYSTLLTHNIELYEWNKTILHGKAAIVDNYWTTIGSFNLNNLSCYGSLEMNVEIKSIPFSNTFQHHLDEIISQSHRITPKSLKKGTMISRLKNYLSYWTARFILNFVTYFPNKKFKKYY</sequence>
<evidence type="ECO:0000313" key="2">
    <source>
        <dbReference type="EMBL" id="XDU94065.1"/>
    </source>
</evidence>
<feature type="domain" description="PLD phosphodiesterase" evidence="1">
    <location>
        <begin position="109"/>
        <end position="136"/>
    </location>
</feature>
<protein>
    <submittedName>
        <fullName evidence="2">Phosphatidylserine/phosphatidylglycerophosphate/ cardiolipin synthase family protein</fullName>
    </submittedName>
</protein>
<dbReference type="CDD" id="cd09110">
    <property type="entry name" value="PLDc_CLS_1"/>
    <property type="match status" value="1"/>
</dbReference>
<name>A0AB39VZ55_9FLAO</name>
<dbReference type="SMART" id="SM00155">
    <property type="entry name" value="PLDc"/>
    <property type="match status" value="2"/>
</dbReference>
<dbReference type="SUPFAM" id="SSF56024">
    <property type="entry name" value="Phospholipase D/nuclease"/>
    <property type="match status" value="2"/>
</dbReference>
<gene>
    <name evidence="2" type="ORF">AB3G34_09175</name>
</gene>
<accession>A0AB39VZ55</accession>
<dbReference type="InterPro" id="IPR025202">
    <property type="entry name" value="PLD-like_dom"/>
</dbReference>
<dbReference type="EMBL" id="CP165625">
    <property type="protein sequence ID" value="XDU94065.1"/>
    <property type="molecule type" value="Genomic_DNA"/>
</dbReference>
<dbReference type="PANTHER" id="PTHR21248">
    <property type="entry name" value="CARDIOLIPIN SYNTHASE"/>
    <property type="match status" value="1"/>
</dbReference>
<organism evidence="2">
    <name type="scientific">Flavobacterium sp. WC2409</name>
    <dbReference type="NCBI Taxonomy" id="3234139"/>
    <lineage>
        <taxon>Bacteria</taxon>
        <taxon>Pseudomonadati</taxon>
        <taxon>Bacteroidota</taxon>
        <taxon>Flavobacteriia</taxon>
        <taxon>Flavobacteriales</taxon>
        <taxon>Flavobacteriaceae</taxon>
        <taxon>Flavobacterium</taxon>
    </lineage>
</organism>
<dbReference type="Gene3D" id="3.30.870.10">
    <property type="entry name" value="Endonuclease Chain A"/>
    <property type="match status" value="2"/>
</dbReference>
<feature type="domain" description="PLD phosphodiesterase" evidence="1">
    <location>
        <begin position="283"/>
        <end position="310"/>
    </location>
</feature>
<proteinExistence type="predicted"/>
<reference evidence="2" key="1">
    <citation type="submission" date="2024-07" db="EMBL/GenBank/DDBJ databases">
        <authorList>
            <person name="Biller S.J."/>
        </authorList>
    </citation>
    <scope>NUCLEOTIDE SEQUENCE</scope>
    <source>
        <strain evidence="2">WC2409</strain>
    </source>
</reference>
<dbReference type="GO" id="GO:0016020">
    <property type="term" value="C:membrane"/>
    <property type="evidence" value="ECO:0007669"/>
    <property type="project" value="TreeGrafter"/>
</dbReference>
<dbReference type="RefSeq" id="WP_367771049.1">
    <property type="nucleotide sequence ID" value="NZ_CP165625.1"/>
</dbReference>
<dbReference type="InterPro" id="IPR001736">
    <property type="entry name" value="PLipase_D/transphosphatidylase"/>
</dbReference>